<keyword evidence="1" id="KW-0282">Flagellum</keyword>
<comment type="caution">
    <text evidence="1">The sequence shown here is derived from an EMBL/GenBank/DDBJ whole genome shotgun (WGS) entry which is preliminary data.</text>
</comment>
<dbReference type="EMBL" id="JAQQDW010000003">
    <property type="protein sequence ID" value="MFM0102432.1"/>
    <property type="molecule type" value="Genomic_DNA"/>
</dbReference>
<evidence type="ECO:0000313" key="2">
    <source>
        <dbReference type="Proteomes" id="UP001629235"/>
    </source>
</evidence>
<keyword evidence="1" id="KW-0966">Cell projection</keyword>
<organism evidence="1 2">
    <name type="scientific">Paraburkholderia rhynchosiae</name>
    <dbReference type="NCBI Taxonomy" id="487049"/>
    <lineage>
        <taxon>Bacteria</taxon>
        <taxon>Pseudomonadati</taxon>
        <taxon>Pseudomonadota</taxon>
        <taxon>Betaproteobacteria</taxon>
        <taxon>Burkholderiales</taxon>
        <taxon>Burkholderiaceae</taxon>
        <taxon>Paraburkholderia</taxon>
    </lineage>
</organism>
<name>A0ACC7N4N9_9BURK</name>
<evidence type="ECO:0000313" key="1">
    <source>
        <dbReference type="EMBL" id="MFM0102432.1"/>
    </source>
</evidence>
<sequence length="144" mass="15549">MYSPQQFGANSYARIGVESSVLGASPYDLVAQLFEGARHAVRMSRLHMLNGNIAEKGRLISHAIVIIGGGLQQGLNLEKGGELAQRLDGLYEYMKRRLLEANLNNDPAPLEEVDNLLGTIEDGWKGIKDQVAGAASSARVSTAR</sequence>
<reference evidence="1 2" key="1">
    <citation type="journal article" date="2024" name="Chem. Sci.">
        <title>Discovery of megapolipeptins by genome mining of a Burkholderiales bacteria collection.</title>
        <authorList>
            <person name="Paulo B.S."/>
            <person name="Recchia M.J.J."/>
            <person name="Lee S."/>
            <person name="Fergusson C.H."/>
            <person name="Romanowski S.B."/>
            <person name="Hernandez A."/>
            <person name="Krull N."/>
            <person name="Liu D.Y."/>
            <person name="Cavanagh H."/>
            <person name="Bos A."/>
            <person name="Gray C.A."/>
            <person name="Murphy B.T."/>
            <person name="Linington R.G."/>
            <person name="Eustaquio A.S."/>
        </authorList>
    </citation>
    <scope>NUCLEOTIDE SEQUENCE [LARGE SCALE GENOMIC DNA]</scope>
    <source>
        <strain evidence="1 2">RL18-126-BIB-B</strain>
    </source>
</reference>
<keyword evidence="1" id="KW-0969">Cilium</keyword>
<accession>A0ACC7N4N9</accession>
<proteinExistence type="predicted"/>
<dbReference type="Proteomes" id="UP001629235">
    <property type="component" value="Unassembled WGS sequence"/>
</dbReference>
<protein>
    <submittedName>
        <fullName evidence="1">Flagellar export chaperone FliS</fullName>
    </submittedName>
</protein>
<keyword evidence="2" id="KW-1185">Reference proteome</keyword>
<gene>
    <name evidence="1" type="primary">fliS</name>
    <name evidence="1" type="ORF">PQR01_02720</name>
</gene>